<evidence type="ECO:0000259" key="1">
    <source>
        <dbReference type="PROSITE" id="PS51819"/>
    </source>
</evidence>
<dbReference type="InterPro" id="IPR029068">
    <property type="entry name" value="Glyas_Bleomycin-R_OHBP_Dase"/>
</dbReference>
<evidence type="ECO:0000313" key="3">
    <source>
        <dbReference type="EMBL" id="PBD20449.1"/>
    </source>
</evidence>
<gene>
    <name evidence="2" type="ORF">CLG85_018695</name>
    <name evidence="3" type="ORF">CLG85_03965</name>
</gene>
<dbReference type="Gene3D" id="3.10.180.10">
    <property type="entry name" value="2,3-Dihydroxybiphenyl 1,2-Dioxygenase, domain 1"/>
    <property type="match status" value="1"/>
</dbReference>
<protein>
    <submittedName>
        <fullName evidence="3">Glyoxalase</fullName>
    </submittedName>
    <submittedName>
        <fullName evidence="2">VOC family protein</fullName>
    </submittedName>
</protein>
<accession>A0A2A3K157</accession>
<comment type="caution">
    <text evidence="3">The sequence shown here is derived from an EMBL/GenBank/DDBJ whole genome shotgun (WGS) entry which is preliminary data.</text>
</comment>
<feature type="domain" description="VOC" evidence="1">
    <location>
        <begin position="155"/>
        <end position="272"/>
    </location>
</feature>
<keyword evidence="4" id="KW-1185">Reference proteome</keyword>
<sequence length="316" mass="35359">MRIIGPDYLVFGVDDLEGSKTYLTDFGLKPVQLDETGWLFETLDGTGVIIRPKSDPKLPAPLETKNMLRQQVYGVEDMAALDAIEAEMSKDRRVTRLADGAIEFKDDLGFELRFQVTIRRPLSMPAEKINAPGAPAQRAPNELGVTDDMPALPRSLSHVVLFVPDMDKMVSFFCDRLGFVITDVLTGAGPFLRPAANDDHHTLFFIRTPAYMMGCEHLAFHMGGPTELMVAGDRFVRKGYQSFWGPGRHKFGSNWFWYFNSPLGVHFEYDADMDKHDDTWVAREAPNGPEASQMFLLQWREKWAPGGGPEGGSGKP</sequence>
<dbReference type="Pfam" id="PF00903">
    <property type="entry name" value="Glyoxalase"/>
    <property type="match status" value="1"/>
</dbReference>
<name>A0A2A3K157_9RHOB</name>
<dbReference type="EMBL" id="NTHN02000040">
    <property type="protein sequence ID" value="MCT4372235.1"/>
    <property type="molecule type" value="Genomic_DNA"/>
</dbReference>
<dbReference type="SUPFAM" id="SSF54593">
    <property type="entry name" value="Glyoxalase/Bleomycin resistance protein/Dihydroxybiphenyl dioxygenase"/>
    <property type="match status" value="2"/>
</dbReference>
<dbReference type="InterPro" id="IPR004360">
    <property type="entry name" value="Glyas_Fos-R_dOase_dom"/>
</dbReference>
<dbReference type="InterPro" id="IPR037523">
    <property type="entry name" value="VOC_core"/>
</dbReference>
<evidence type="ECO:0000313" key="4">
    <source>
        <dbReference type="Proteomes" id="UP000217448"/>
    </source>
</evidence>
<dbReference type="AlphaFoldDB" id="A0A2A3K157"/>
<reference evidence="3" key="1">
    <citation type="submission" date="2017-09" db="EMBL/GenBank/DDBJ databases">
        <title>Yangia sp. SAOS 153D whole genome sequencing.</title>
        <authorList>
            <person name="Verma A."/>
            <person name="Krishnamurthi S."/>
        </authorList>
    </citation>
    <scope>NUCLEOTIDE SEQUENCE [LARGE SCALE GENOMIC DNA]</scope>
    <source>
        <strain evidence="3">SAOS 153D</strain>
    </source>
</reference>
<dbReference type="RefSeq" id="WP_095881095.1">
    <property type="nucleotide sequence ID" value="NZ_NTHN02000040.1"/>
</dbReference>
<proteinExistence type="predicted"/>
<dbReference type="Proteomes" id="UP000217448">
    <property type="component" value="Unassembled WGS sequence"/>
</dbReference>
<reference evidence="4" key="2">
    <citation type="submission" date="2023-07" db="EMBL/GenBank/DDBJ databases">
        <title>Yangia mangrovi SAOS 153D genome.</title>
        <authorList>
            <person name="Verma A."/>
            <person name="Pal Y."/>
            <person name="Sundharam S."/>
            <person name="Bisht B."/>
            <person name="Srinivasan K."/>
        </authorList>
    </citation>
    <scope>NUCLEOTIDE SEQUENCE [LARGE SCALE GENOMIC DNA]</scope>
    <source>
        <strain evidence="4">SAOS 153D</strain>
    </source>
</reference>
<organism evidence="3">
    <name type="scientific">Alloyangia mangrovi</name>
    <dbReference type="NCBI Taxonomy" id="1779329"/>
    <lineage>
        <taxon>Bacteria</taxon>
        <taxon>Pseudomonadati</taxon>
        <taxon>Pseudomonadota</taxon>
        <taxon>Alphaproteobacteria</taxon>
        <taxon>Rhodobacterales</taxon>
        <taxon>Roseobacteraceae</taxon>
        <taxon>Alloyangia</taxon>
    </lineage>
</organism>
<dbReference type="OrthoDB" id="9803142at2"/>
<dbReference type="EMBL" id="NTHN01000044">
    <property type="protein sequence ID" value="PBD20449.1"/>
    <property type="molecule type" value="Genomic_DNA"/>
</dbReference>
<dbReference type="PROSITE" id="PS51819">
    <property type="entry name" value="VOC"/>
    <property type="match status" value="1"/>
</dbReference>
<evidence type="ECO:0000313" key="2">
    <source>
        <dbReference type="EMBL" id="MCT4372235.1"/>
    </source>
</evidence>
<reference evidence="2" key="3">
    <citation type="submission" date="2024-05" db="EMBL/GenBank/DDBJ databases">
        <title>Yangia mangrovi SAOS 153D genome.</title>
        <authorList>
            <person name="Verma A."/>
            <person name="Pal Y."/>
            <person name="Sundharam S."/>
            <person name="Bisht B."/>
            <person name="Srinivasan K."/>
        </authorList>
    </citation>
    <scope>NUCLEOTIDE SEQUENCE</scope>
    <source>
        <strain evidence="2">SAOS 153D</strain>
    </source>
</reference>